<protein>
    <submittedName>
        <fullName evidence="1">Uncharacterized protein</fullName>
    </submittedName>
</protein>
<evidence type="ECO:0000313" key="2">
    <source>
        <dbReference type="Proteomes" id="UP001209540"/>
    </source>
</evidence>
<dbReference type="Proteomes" id="UP001209540">
    <property type="component" value="Unassembled WGS sequence"/>
</dbReference>
<organism evidence="1 2">
    <name type="scientific">Phascolomyces articulosus</name>
    <dbReference type="NCBI Taxonomy" id="60185"/>
    <lineage>
        <taxon>Eukaryota</taxon>
        <taxon>Fungi</taxon>
        <taxon>Fungi incertae sedis</taxon>
        <taxon>Mucoromycota</taxon>
        <taxon>Mucoromycotina</taxon>
        <taxon>Mucoromycetes</taxon>
        <taxon>Mucorales</taxon>
        <taxon>Lichtheimiaceae</taxon>
        <taxon>Phascolomyces</taxon>
    </lineage>
</organism>
<reference evidence="1" key="1">
    <citation type="journal article" date="2022" name="IScience">
        <title>Evolution of zygomycete secretomes and the origins of terrestrial fungal ecologies.</title>
        <authorList>
            <person name="Chang Y."/>
            <person name="Wang Y."/>
            <person name="Mondo S."/>
            <person name="Ahrendt S."/>
            <person name="Andreopoulos W."/>
            <person name="Barry K."/>
            <person name="Beard J."/>
            <person name="Benny G.L."/>
            <person name="Blankenship S."/>
            <person name="Bonito G."/>
            <person name="Cuomo C."/>
            <person name="Desiro A."/>
            <person name="Gervers K.A."/>
            <person name="Hundley H."/>
            <person name="Kuo A."/>
            <person name="LaButti K."/>
            <person name="Lang B.F."/>
            <person name="Lipzen A."/>
            <person name="O'Donnell K."/>
            <person name="Pangilinan J."/>
            <person name="Reynolds N."/>
            <person name="Sandor L."/>
            <person name="Smith M.E."/>
            <person name="Tsang A."/>
            <person name="Grigoriev I.V."/>
            <person name="Stajich J.E."/>
            <person name="Spatafora J.W."/>
        </authorList>
    </citation>
    <scope>NUCLEOTIDE SEQUENCE</scope>
    <source>
        <strain evidence="1">RSA 2281</strain>
    </source>
</reference>
<reference evidence="1" key="2">
    <citation type="submission" date="2023-02" db="EMBL/GenBank/DDBJ databases">
        <authorList>
            <consortium name="DOE Joint Genome Institute"/>
            <person name="Mondo S.J."/>
            <person name="Chang Y."/>
            <person name="Wang Y."/>
            <person name="Ahrendt S."/>
            <person name="Andreopoulos W."/>
            <person name="Barry K."/>
            <person name="Beard J."/>
            <person name="Benny G.L."/>
            <person name="Blankenship S."/>
            <person name="Bonito G."/>
            <person name="Cuomo C."/>
            <person name="Desiro A."/>
            <person name="Gervers K.A."/>
            <person name="Hundley H."/>
            <person name="Kuo A."/>
            <person name="LaButti K."/>
            <person name="Lang B.F."/>
            <person name="Lipzen A."/>
            <person name="O'Donnell K."/>
            <person name="Pangilinan J."/>
            <person name="Reynolds N."/>
            <person name="Sandor L."/>
            <person name="Smith M.W."/>
            <person name="Tsang A."/>
            <person name="Grigoriev I.V."/>
            <person name="Stajich J.E."/>
            <person name="Spatafora J.W."/>
        </authorList>
    </citation>
    <scope>NUCLEOTIDE SEQUENCE</scope>
    <source>
        <strain evidence="1">RSA 2281</strain>
    </source>
</reference>
<dbReference type="AlphaFoldDB" id="A0AAD5PB00"/>
<evidence type="ECO:0000313" key="1">
    <source>
        <dbReference type="EMBL" id="KAI9254498.1"/>
    </source>
</evidence>
<accession>A0AAD5PB00</accession>
<name>A0AAD5PB00_9FUNG</name>
<keyword evidence="2" id="KW-1185">Reference proteome</keyword>
<comment type="caution">
    <text evidence="1">The sequence shown here is derived from an EMBL/GenBank/DDBJ whole genome shotgun (WGS) entry which is preliminary data.</text>
</comment>
<dbReference type="EMBL" id="JAIXMP010000024">
    <property type="protein sequence ID" value="KAI9254498.1"/>
    <property type="molecule type" value="Genomic_DNA"/>
</dbReference>
<gene>
    <name evidence="1" type="ORF">BDA99DRAFT_586583</name>
</gene>
<sequence>MSNSNNHHHTADPGPYWYTTNGMIHKRLSNRHTALLDQAFDRRIRVQIYDIDAFGPSAVAVANPVAGTMSAGDIHYGLYRHPSLVLNNSSAAIDSLILMDSDNLLLQDTSHESFRDGSTTTFDIFSPTDYHRSFSHHHHQQTATSSSRRRSMVVENQCVCCCTIM</sequence>
<proteinExistence type="predicted"/>